<dbReference type="CDD" id="cd00187">
    <property type="entry name" value="TOP4c"/>
    <property type="match status" value="1"/>
</dbReference>
<protein>
    <recommendedName>
        <fullName evidence="8">DNA gyrase subunit A</fullName>
        <ecNumber evidence="8">5.6.2.2</ecNumber>
    </recommendedName>
</protein>
<dbReference type="InterPro" id="IPR005743">
    <property type="entry name" value="GyrA"/>
</dbReference>
<reference evidence="11 12" key="1">
    <citation type="submission" date="2015-01" db="EMBL/GenBank/DDBJ databases">
        <title>Genome Sequencing of Rickettsiales.</title>
        <authorList>
            <person name="Daugherty S.C."/>
            <person name="Su Q."/>
            <person name="Abolude K."/>
            <person name="Beier-Sexton M."/>
            <person name="Carlyon J.A."/>
            <person name="Carter R."/>
            <person name="Day N.P."/>
            <person name="Dumler S.J."/>
            <person name="Dyachenko V."/>
            <person name="Godinez A."/>
            <person name="Kurtti T.J."/>
            <person name="Lichay M."/>
            <person name="Mullins K.E."/>
            <person name="Ott S."/>
            <person name="Pappas-Brown V."/>
            <person name="Paris D.H."/>
            <person name="Patel P."/>
            <person name="Richards A.L."/>
            <person name="Sadzewicz L."/>
            <person name="Sears K."/>
            <person name="Seidman D."/>
            <person name="Sengamalay N."/>
            <person name="Stenos J."/>
            <person name="Tallon L.J."/>
            <person name="Vincent G."/>
            <person name="Fraser C.M."/>
            <person name="Munderloh U."/>
            <person name="Dunning-Hotopp J.C."/>
        </authorList>
    </citation>
    <scope>NUCLEOTIDE SEQUENCE [LARGE SCALE GENOMIC DNA]</scope>
    <source>
        <strain evidence="11 12">TA716</strain>
    </source>
</reference>
<dbReference type="GO" id="GO:0005694">
    <property type="term" value="C:chromosome"/>
    <property type="evidence" value="ECO:0007669"/>
    <property type="project" value="InterPro"/>
</dbReference>
<comment type="caution">
    <text evidence="11">The sequence shown here is derived from an EMBL/GenBank/DDBJ whole genome shotgun (WGS) entry which is preliminary data.</text>
</comment>
<comment type="subunit">
    <text evidence="8">Heterotetramer, composed of two GyrA and two GyrB chains. In the heterotetramer, GyrA contains the active site tyrosine that forms a transient covalent intermediate with DNA, while GyrB binds cofactors and catalyzes ATP hydrolysis.</text>
</comment>
<dbReference type="NCBIfam" id="NF004044">
    <property type="entry name" value="PRK05561.1"/>
    <property type="match status" value="1"/>
</dbReference>
<dbReference type="GO" id="GO:0006261">
    <property type="term" value="P:DNA-templated DNA replication"/>
    <property type="evidence" value="ECO:0007669"/>
    <property type="project" value="UniProtKB-UniRule"/>
</dbReference>
<comment type="miscellaneous">
    <text evidence="8">Few gyrases are as efficient as E.coli at forming negative supercoils. Not all organisms have 2 type II topoisomerases; in organisms with a single type II topoisomerase this enzyme also has to decatenate newly replicated chromosomes.</text>
</comment>
<gene>
    <name evidence="8 11" type="primary">gyrA</name>
    <name evidence="11" type="ORF">OTSTA716_0384</name>
</gene>
<dbReference type="InterPro" id="IPR013760">
    <property type="entry name" value="Topo_IIA-like_dom_sf"/>
</dbReference>
<evidence type="ECO:0000259" key="10">
    <source>
        <dbReference type="PROSITE" id="PS52040"/>
    </source>
</evidence>
<comment type="similarity">
    <text evidence="2 8">Belongs to the type II topoisomerase GyrA/ParC subunit family.</text>
</comment>
<dbReference type="PATRIC" id="fig|1359175.3.peg.2831"/>
<evidence type="ECO:0000256" key="1">
    <source>
        <dbReference type="ARBA" id="ARBA00000185"/>
    </source>
</evidence>
<keyword evidence="3 8" id="KW-0547">Nucleotide-binding</keyword>
<dbReference type="InterPro" id="IPR013757">
    <property type="entry name" value="Topo_IIA_A_a_sf"/>
</dbReference>
<dbReference type="InterPro" id="IPR035516">
    <property type="entry name" value="Gyrase/topoIV_suA_C"/>
</dbReference>
<dbReference type="NCBIfam" id="TIGR01063">
    <property type="entry name" value="gyrA"/>
    <property type="match status" value="1"/>
</dbReference>
<organism evidence="11 12">
    <name type="scientific">Orientia tsutsugamushi str. TA716</name>
    <dbReference type="NCBI Taxonomy" id="1359175"/>
    <lineage>
        <taxon>Bacteria</taxon>
        <taxon>Pseudomonadati</taxon>
        <taxon>Pseudomonadota</taxon>
        <taxon>Alphaproteobacteria</taxon>
        <taxon>Rickettsiales</taxon>
        <taxon>Rickettsiaceae</taxon>
        <taxon>Rickettsieae</taxon>
        <taxon>Orientia</taxon>
    </lineage>
</organism>
<dbReference type="SMART" id="SM00434">
    <property type="entry name" value="TOP4c"/>
    <property type="match status" value="1"/>
</dbReference>
<dbReference type="FunFam" id="3.90.199.10:FF:000001">
    <property type="entry name" value="DNA gyrase subunit A"/>
    <property type="match status" value="1"/>
</dbReference>
<evidence type="ECO:0000256" key="4">
    <source>
        <dbReference type="ARBA" id="ARBA00022840"/>
    </source>
</evidence>
<evidence type="ECO:0000256" key="2">
    <source>
        <dbReference type="ARBA" id="ARBA00008263"/>
    </source>
</evidence>
<accession>A0A0F3PA28</accession>
<name>A0A0F3PA28_ORITS</name>
<dbReference type="GO" id="GO:0034335">
    <property type="term" value="F:DNA negative supercoiling activity"/>
    <property type="evidence" value="ECO:0007669"/>
    <property type="project" value="UniProtKB-ARBA"/>
</dbReference>
<dbReference type="InterPro" id="IPR013758">
    <property type="entry name" value="Topo_IIA_A/C_ab"/>
</dbReference>
<keyword evidence="4 8" id="KW-0067">ATP-binding</keyword>
<evidence type="ECO:0000313" key="11">
    <source>
        <dbReference type="EMBL" id="KJV77185.1"/>
    </source>
</evidence>
<dbReference type="GO" id="GO:0006265">
    <property type="term" value="P:DNA topological change"/>
    <property type="evidence" value="ECO:0007669"/>
    <property type="project" value="UniProtKB-UniRule"/>
</dbReference>
<keyword evidence="5 8" id="KW-0799">Topoisomerase</keyword>
<dbReference type="Proteomes" id="UP000033671">
    <property type="component" value="Unassembled WGS sequence"/>
</dbReference>
<dbReference type="FunFam" id="1.10.268.10:FF:000001">
    <property type="entry name" value="DNA gyrase subunit A"/>
    <property type="match status" value="1"/>
</dbReference>
<comment type="subcellular location">
    <subcellularLocation>
        <location evidence="8">Cytoplasm</location>
    </subcellularLocation>
</comment>
<dbReference type="GO" id="GO:0005737">
    <property type="term" value="C:cytoplasm"/>
    <property type="evidence" value="ECO:0007669"/>
    <property type="project" value="UniProtKB-SubCell"/>
</dbReference>
<keyword evidence="6 8" id="KW-0238">DNA-binding</keyword>
<dbReference type="PROSITE" id="PS52040">
    <property type="entry name" value="TOPO_IIA"/>
    <property type="match status" value="1"/>
</dbReference>
<dbReference type="Gene3D" id="1.10.268.10">
    <property type="entry name" value="Topoisomerase, domain 3"/>
    <property type="match status" value="1"/>
</dbReference>
<dbReference type="Gene3D" id="3.90.199.10">
    <property type="entry name" value="Topoisomerase II, domain 5"/>
    <property type="match status" value="1"/>
</dbReference>
<evidence type="ECO:0000256" key="9">
    <source>
        <dbReference type="PROSITE-ProRule" id="PRU01384"/>
    </source>
</evidence>
<dbReference type="InterPro" id="IPR006691">
    <property type="entry name" value="GyrA/parC_rep"/>
</dbReference>
<dbReference type="Pfam" id="PF00521">
    <property type="entry name" value="DNA_topoisoIV"/>
    <property type="match status" value="1"/>
</dbReference>
<evidence type="ECO:0000313" key="12">
    <source>
        <dbReference type="Proteomes" id="UP000033671"/>
    </source>
</evidence>
<dbReference type="FunFam" id="3.30.1360.40:FF:000002">
    <property type="entry name" value="DNA gyrase subunit A"/>
    <property type="match status" value="1"/>
</dbReference>
<sequence length="905" mass="101288">MSEQEYKESNINIISIKEEMQRSYLDYAMSVIVSRALPDVRDGLKPVHRRVLYAMYESGYHYNKQYRKSARVVGDVIGKYHPHGELAVYDSLVRMAQDFSLRLPLVDGQGNFGSMDGDAAAAMRYTEVRLKKVAHSLLEDINKDTVDFQANYDGLEQEPKVLPAGFPNLLVNGTGGIAVGMATNIPPHNLCEVVDACCAYIDNNDITIIELMELVKGPDFPTGGQIIGTFGIKSAYNTGRGKIIVRGKTDIESDSLKHAIIITEIPFMVNKASLVEKIAELVNDKKIEGISTIRDESNKSGIRVVIELKKHANTDLILNQLYSYTSLQTTFNVMMLALDQGIPKTMTLKDIIVAFTNFREEVITKRTIFLLNKARDKAHILVGIIIAVSNIDEVIKIIRSSANSEEAKSRLMARMWNISDVYDLVKLVDDRAILKENGQCFLTEQQTKSILELRLQRLTNTERGKVEDELNNLVKEIKAYLEILGSRDKLLETMKFELNQIKEQFSTARLTTIENQEFEQDIEDLIPEEEVVVTVTLAGYIKRVPLSTYRAQKRGGKGRVGSSVQNEDVITHLFIENTHTSILFFSNIGQVYNLKVYKLPLGTPQSKGRPIINLISIKENETITNIMPMPAESENDSEKKYIIFATKHGNIRRNDLSDFKHIASNGKIAIRLDEGDSLISVKSCDEENHVLLATQNGKAIRFPVKDLRVFKSRTSDGVKAIKLAGNDAVISMTILKGINCSLEVRENYLNLPVNNRLLIAKNKSLQPNIDLSKYNLTEDEMLTMASNEEFILTVSENGYGKFSSAYEYRVTKRGGKGIANMNVSPKTGKVVSVLPACQDNELMLITSSGKLIRCQLNSVRIIGRSTSGVILFKTSKDEKVVSIDTIKDTDYSDDCSDDESNNNNS</sequence>
<dbReference type="InterPro" id="IPR002205">
    <property type="entry name" value="Topo_IIA_dom_A"/>
</dbReference>
<dbReference type="SUPFAM" id="SSF56719">
    <property type="entry name" value="Type II DNA topoisomerase"/>
    <property type="match status" value="1"/>
</dbReference>
<dbReference type="Pfam" id="PF03989">
    <property type="entry name" value="DNA_gyraseA_C"/>
    <property type="match status" value="6"/>
</dbReference>
<dbReference type="PANTHER" id="PTHR43493">
    <property type="entry name" value="DNA GYRASE/TOPOISOMERASE SUBUNIT A"/>
    <property type="match status" value="1"/>
</dbReference>
<dbReference type="AlphaFoldDB" id="A0A0F3PA28"/>
<comment type="function">
    <text evidence="8">A type II topoisomerase that negatively supercoils closed circular double-stranded (ds) DNA in an ATP-dependent manner to modulate DNA topology and maintain chromosomes in an underwound state. Negative supercoiling favors strand separation, and DNA replication, transcription, recombination and repair, all of which involve strand separation. Also able to catalyze the interconversion of other topological isomers of dsDNA rings, including catenanes and knotted rings. Type II topoisomerases break and join 2 DNA strands simultaneously in an ATP-dependent manner.</text>
</comment>
<dbReference type="GO" id="GO:0003677">
    <property type="term" value="F:DNA binding"/>
    <property type="evidence" value="ECO:0007669"/>
    <property type="project" value="UniProtKB-UniRule"/>
</dbReference>
<dbReference type="EC" id="5.6.2.2" evidence="8"/>
<dbReference type="InterPro" id="IPR050220">
    <property type="entry name" value="Type_II_DNA_Topoisomerases"/>
</dbReference>
<dbReference type="EMBL" id="LAOA01000008">
    <property type="protein sequence ID" value="KJV77185.1"/>
    <property type="molecule type" value="Genomic_DNA"/>
</dbReference>
<keyword evidence="8" id="KW-0963">Cytoplasm</keyword>
<comment type="catalytic activity">
    <reaction evidence="1 8 9">
        <text>ATP-dependent breakage, passage and rejoining of double-stranded DNA.</text>
        <dbReference type="EC" id="5.6.2.2"/>
    </reaction>
</comment>
<feature type="active site" description="O-(5'-phospho-DNA)-tyrosine intermediate" evidence="8 9">
    <location>
        <position position="125"/>
    </location>
</feature>
<dbReference type="PANTHER" id="PTHR43493:SF5">
    <property type="entry name" value="DNA GYRASE SUBUNIT A, CHLOROPLASTIC_MITOCHONDRIAL"/>
    <property type="match status" value="1"/>
</dbReference>
<evidence type="ECO:0000256" key="7">
    <source>
        <dbReference type="ARBA" id="ARBA00023235"/>
    </source>
</evidence>
<dbReference type="SUPFAM" id="SSF101904">
    <property type="entry name" value="GyrA/ParC C-terminal domain-like"/>
    <property type="match status" value="1"/>
</dbReference>
<dbReference type="NCBIfam" id="NF004043">
    <property type="entry name" value="PRK05560.1"/>
    <property type="match status" value="1"/>
</dbReference>
<evidence type="ECO:0000256" key="8">
    <source>
        <dbReference type="HAMAP-Rule" id="MF_01897"/>
    </source>
</evidence>
<dbReference type="RefSeq" id="WP_080946223.1">
    <property type="nucleotide sequence ID" value="NZ_LAOA01000008.1"/>
</dbReference>
<proteinExistence type="inferred from homology"/>
<dbReference type="HAMAP" id="MF_01897">
    <property type="entry name" value="GyrA"/>
    <property type="match status" value="1"/>
</dbReference>
<evidence type="ECO:0000256" key="5">
    <source>
        <dbReference type="ARBA" id="ARBA00023029"/>
    </source>
</evidence>
<dbReference type="Gene3D" id="2.120.10.90">
    <property type="entry name" value="DNA gyrase/topoisomerase IV, subunit A, C-terminal"/>
    <property type="match status" value="1"/>
</dbReference>
<feature type="domain" description="Topo IIA-type catalytic" evidence="10">
    <location>
        <begin position="37"/>
        <end position="525"/>
    </location>
</feature>
<dbReference type="GO" id="GO:0005524">
    <property type="term" value="F:ATP binding"/>
    <property type="evidence" value="ECO:0007669"/>
    <property type="project" value="UniProtKB-UniRule"/>
</dbReference>
<keyword evidence="7 8" id="KW-0413">Isomerase</keyword>
<dbReference type="GO" id="GO:0009330">
    <property type="term" value="C:DNA topoisomerase type II (double strand cut, ATP-hydrolyzing) complex"/>
    <property type="evidence" value="ECO:0007669"/>
    <property type="project" value="TreeGrafter"/>
</dbReference>
<evidence type="ECO:0000256" key="6">
    <source>
        <dbReference type="ARBA" id="ARBA00023125"/>
    </source>
</evidence>
<dbReference type="Gene3D" id="3.30.1360.40">
    <property type="match status" value="1"/>
</dbReference>
<feature type="short sequence motif" description="GyrA-box" evidence="8">
    <location>
        <begin position="552"/>
        <end position="558"/>
    </location>
</feature>
<evidence type="ECO:0000256" key="3">
    <source>
        <dbReference type="ARBA" id="ARBA00022741"/>
    </source>
</evidence>